<protein>
    <submittedName>
        <fullName evidence="1">Nucleotidyl transferase AbiEii/AbiGii toxin family protein</fullName>
    </submittedName>
</protein>
<name>A0ABY4DB05_9SPIR</name>
<organism evidence="1 2">
    <name type="scientific">Sphaerochaeta associata</name>
    <dbReference type="NCBI Taxonomy" id="1129264"/>
    <lineage>
        <taxon>Bacteria</taxon>
        <taxon>Pseudomonadati</taxon>
        <taxon>Spirochaetota</taxon>
        <taxon>Spirochaetia</taxon>
        <taxon>Spirochaetales</taxon>
        <taxon>Sphaerochaetaceae</taxon>
        <taxon>Sphaerochaeta</taxon>
    </lineage>
</organism>
<gene>
    <name evidence="1" type="ORF">MUG09_01085</name>
</gene>
<keyword evidence="1" id="KW-0808">Transferase</keyword>
<proteinExistence type="predicted"/>
<dbReference type="Gene3D" id="3.10.450.620">
    <property type="entry name" value="JHP933, nucleotidyltransferase-like core domain"/>
    <property type="match status" value="1"/>
</dbReference>
<dbReference type="Proteomes" id="UP000829708">
    <property type="component" value="Chromosome"/>
</dbReference>
<dbReference type="GO" id="GO:0016740">
    <property type="term" value="F:transferase activity"/>
    <property type="evidence" value="ECO:0007669"/>
    <property type="project" value="UniProtKB-KW"/>
</dbReference>
<evidence type="ECO:0000313" key="1">
    <source>
        <dbReference type="EMBL" id="UOM51365.1"/>
    </source>
</evidence>
<dbReference type="RefSeq" id="WP_244772737.1">
    <property type="nucleotide sequence ID" value="NZ_CP094929.1"/>
</dbReference>
<sequence>MNAEIERMLGKYDIKSVDKAIHALKEVSQEVVLQILSQTDFFQHAAFYGGTALRIFYGLNRFSEDMDFSLQSLEPDFSL</sequence>
<dbReference type="EMBL" id="CP094929">
    <property type="protein sequence ID" value="UOM51365.1"/>
    <property type="molecule type" value="Genomic_DNA"/>
</dbReference>
<reference evidence="2" key="1">
    <citation type="journal article" date="2024" name="J Bioinform Genom">
        <title>Complete genome sequence of the type strain bacterium Sphaerochaeta associata GLS2t (VKM B-2742)t.</title>
        <authorList>
            <person name="Troshina O.Y."/>
            <person name="Tepeeva A.N."/>
            <person name="Arzamasceva V.O."/>
            <person name="Whitman W.B."/>
            <person name="Varghese N."/>
            <person name="Shapiro N."/>
            <person name="Woyke T."/>
            <person name="Kripides N.C."/>
            <person name="Vasilenko O.V."/>
        </authorList>
    </citation>
    <scope>NUCLEOTIDE SEQUENCE [LARGE SCALE GENOMIC DNA]</scope>
    <source>
        <strain evidence="2">GLS2T</strain>
    </source>
</reference>
<keyword evidence="2" id="KW-1185">Reference proteome</keyword>
<dbReference type="InterPro" id="IPR014942">
    <property type="entry name" value="AbiEii"/>
</dbReference>
<evidence type="ECO:0000313" key="2">
    <source>
        <dbReference type="Proteomes" id="UP000829708"/>
    </source>
</evidence>
<dbReference type="Pfam" id="PF08843">
    <property type="entry name" value="AbiEii"/>
    <property type="match status" value="1"/>
</dbReference>
<accession>A0ABY4DB05</accession>